<sequence length="224" mass="21910">MSNPVEPTHGGQAFPPPNTGGAAYPPPNAGTPGAPGAYPPPNAGAPGAYPAPGAGAPGGYPAPGAGAPGGYPPPGAGAPGGYPPPGAAGFPPPAPVEPAKKSGGKKALSILGVIVIFLVILGAKVGLRSLFNGGDPTKDAKAGDCISVSENLSDKETKTEADIVECSDSKAKFVVLAKVPGTDDVNGTACDSFFKETDKDPAILSSPVGSDAKDKYLLCVKAKA</sequence>
<keyword evidence="4" id="KW-1185">Reference proteome</keyword>
<dbReference type="EMBL" id="BOMH01000016">
    <property type="protein sequence ID" value="GID64172.1"/>
    <property type="molecule type" value="Genomic_DNA"/>
</dbReference>
<protein>
    <submittedName>
        <fullName evidence="3">Uncharacterized protein</fullName>
    </submittedName>
</protein>
<organism evidence="3 4">
    <name type="scientific">Actinoplanes cyaneus</name>
    <dbReference type="NCBI Taxonomy" id="52696"/>
    <lineage>
        <taxon>Bacteria</taxon>
        <taxon>Bacillati</taxon>
        <taxon>Actinomycetota</taxon>
        <taxon>Actinomycetes</taxon>
        <taxon>Micromonosporales</taxon>
        <taxon>Micromonosporaceae</taxon>
        <taxon>Actinoplanes</taxon>
    </lineage>
</organism>
<proteinExistence type="predicted"/>
<accession>A0A919IGY7</accession>
<dbReference type="AlphaFoldDB" id="A0A919IGY7"/>
<evidence type="ECO:0000256" key="2">
    <source>
        <dbReference type="SAM" id="Phobius"/>
    </source>
</evidence>
<evidence type="ECO:0000313" key="3">
    <source>
        <dbReference type="EMBL" id="GID64172.1"/>
    </source>
</evidence>
<evidence type="ECO:0000313" key="4">
    <source>
        <dbReference type="Proteomes" id="UP000619479"/>
    </source>
</evidence>
<keyword evidence="2" id="KW-0472">Membrane</keyword>
<feature type="region of interest" description="Disordered" evidence="1">
    <location>
        <begin position="1"/>
        <end position="52"/>
    </location>
</feature>
<comment type="caution">
    <text evidence="3">The sequence shown here is derived from an EMBL/GenBank/DDBJ whole genome shotgun (WGS) entry which is preliminary data.</text>
</comment>
<keyword evidence="2" id="KW-0812">Transmembrane</keyword>
<evidence type="ECO:0000256" key="1">
    <source>
        <dbReference type="SAM" id="MobiDB-lite"/>
    </source>
</evidence>
<feature type="transmembrane region" description="Helical" evidence="2">
    <location>
        <begin position="107"/>
        <end position="127"/>
    </location>
</feature>
<feature type="compositionally biased region" description="Pro residues" evidence="1">
    <location>
        <begin position="76"/>
        <end position="96"/>
    </location>
</feature>
<feature type="compositionally biased region" description="Pro residues" evidence="1">
    <location>
        <begin position="14"/>
        <end position="29"/>
    </location>
</feature>
<keyword evidence="2" id="KW-1133">Transmembrane helix</keyword>
<dbReference type="RefSeq" id="WP_203739691.1">
    <property type="nucleotide sequence ID" value="NZ_BOMH01000016.1"/>
</dbReference>
<gene>
    <name evidence="3" type="ORF">Acy02nite_20530</name>
</gene>
<dbReference type="Proteomes" id="UP000619479">
    <property type="component" value="Unassembled WGS sequence"/>
</dbReference>
<name>A0A919IGY7_9ACTN</name>
<feature type="region of interest" description="Disordered" evidence="1">
    <location>
        <begin position="76"/>
        <end position="102"/>
    </location>
</feature>
<reference evidence="3" key="1">
    <citation type="submission" date="2021-01" db="EMBL/GenBank/DDBJ databases">
        <title>Whole genome shotgun sequence of Actinoplanes cyaneus NBRC 14990.</title>
        <authorList>
            <person name="Komaki H."/>
            <person name="Tamura T."/>
        </authorList>
    </citation>
    <scope>NUCLEOTIDE SEQUENCE</scope>
    <source>
        <strain evidence="3">NBRC 14990</strain>
    </source>
</reference>